<comment type="caution">
    <text evidence="4">The sequence shown here is derived from an EMBL/GenBank/DDBJ whole genome shotgun (WGS) entry which is preliminary data.</text>
</comment>
<keyword evidence="4" id="KW-0132">Cell division</keyword>
<dbReference type="Proteomes" id="UP001296104">
    <property type="component" value="Unassembled WGS sequence"/>
</dbReference>
<evidence type="ECO:0000256" key="2">
    <source>
        <dbReference type="SAM" id="MobiDB-lite"/>
    </source>
</evidence>
<feature type="transmembrane region" description="Helical" evidence="3">
    <location>
        <begin position="21"/>
        <end position="42"/>
    </location>
</feature>
<reference evidence="4" key="1">
    <citation type="submission" date="2023-11" db="EMBL/GenBank/DDBJ databases">
        <authorList>
            <person name="Alioto T."/>
            <person name="Alioto T."/>
            <person name="Gomez Garrido J."/>
        </authorList>
    </citation>
    <scope>NUCLEOTIDE SEQUENCE</scope>
</reference>
<keyword evidence="4" id="KW-0131">Cell cycle</keyword>
<dbReference type="GO" id="GO:0006506">
    <property type="term" value="P:GPI anchor biosynthetic process"/>
    <property type="evidence" value="ECO:0007669"/>
    <property type="project" value="InterPro"/>
</dbReference>
<dbReference type="PANTHER" id="PTHR13315:SF4">
    <property type="entry name" value="METALLOPHOSPHOESTERASE, ISOFORM E"/>
    <property type="match status" value="1"/>
</dbReference>
<dbReference type="GO" id="GO:0051301">
    <property type="term" value="P:cell division"/>
    <property type="evidence" value="ECO:0007669"/>
    <property type="project" value="UniProtKB-KW"/>
</dbReference>
<dbReference type="InterPro" id="IPR033308">
    <property type="entry name" value="PGAP5/Cdc1/Ted1"/>
</dbReference>
<dbReference type="InterPro" id="IPR029052">
    <property type="entry name" value="Metallo-depent_PP-like"/>
</dbReference>
<dbReference type="GO" id="GO:0005783">
    <property type="term" value="C:endoplasmic reticulum"/>
    <property type="evidence" value="ECO:0007669"/>
    <property type="project" value="TreeGrafter"/>
</dbReference>
<organism evidence="4 5">
    <name type="scientific">Lecanosticta acicola</name>
    <dbReference type="NCBI Taxonomy" id="111012"/>
    <lineage>
        <taxon>Eukaryota</taxon>
        <taxon>Fungi</taxon>
        <taxon>Dikarya</taxon>
        <taxon>Ascomycota</taxon>
        <taxon>Pezizomycotina</taxon>
        <taxon>Dothideomycetes</taxon>
        <taxon>Dothideomycetidae</taxon>
        <taxon>Mycosphaerellales</taxon>
        <taxon>Mycosphaerellaceae</taxon>
        <taxon>Lecanosticta</taxon>
    </lineage>
</organism>
<feature type="compositionally biased region" description="Polar residues" evidence="2">
    <location>
        <begin position="633"/>
        <end position="646"/>
    </location>
</feature>
<protein>
    <submittedName>
        <fullName evidence="4">Cell division control 1</fullName>
    </submittedName>
</protein>
<name>A0AAI8Z1K3_9PEZI</name>
<sequence>MTMRYRHVISKTARRTTRRYPFLRHASITTIVLILVWIYAVYSGERSTYESHIRACHWDKWEEWPREARPHHSVFVADPQLVDPHTYPGRPWPLSSLTEKYTDLYMSRNFRLINQQLDPDSVVFLGDLFDGGREWATSKARYLKASQRDTLVKLAILGEGEKEGQRESLTNVDFVQGENGRWAKWGGRQWNADFDRFGRIFFDAAQLYPGSEVDLLPAYDVPVDPISMENGAKNVTWTQYGVTSRKYRRVMTSLPGNHDLGFGSGVQLPVRDRFRSHFGATNNVYVLGNHTFVSVDSPSYSAFDEYVPGGEVSAERRNQYYKTWKPTSDFLDDLERKAPKVVAETMNEYFPGSHPIKGFRHEAINANESQPEPRDVSDVPKDKPILPVVLLTHVPLFRNPDTDCGRLREKGKAIAVARGYQYQNVLTPTLSNAIVKKVSTAGDIMHVFSGDDHDYCDVTHRFNVGRWNEEEQKDKVEMRTMREVTVKSFSWAMGVRRPGFLLVSLWNPVDEMGNTVGTPLPTIETQLCLLPDQLSIFINYAILLGWTLLILVIRAGLKAARNRQSIDEEDSEDDMVGSRLTLPRYQSRFIGKQDSKTNGYANGHSSANGDAKGRQRASSTSMSTSNGNNNNTLGVQRSFNARTRSVSPAAAVTASNNYNPNTNEYGLPNLQEHSGPLIERAGYYPPVKWQDPNESDEESHLGDDEQDSQAKWKKRRRPRSKARIALDEFIASVAFVAIPSGLFYGFLIRNG</sequence>
<dbReference type="EMBL" id="CAVMBE010000040">
    <property type="protein sequence ID" value="CAK4030752.1"/>
    <property type="molecule type" value="Genomic_DNA"/>
</dbReference>
<dbReference type="PANTHER" id="PTHR13315">
    <property type="entry name" value="METALLO PHOSPHOESTERASE RELATED"/>
    <property type="match status" value="1"/>
</dbReference>
<accession>A0AAI8Z1K3</accession>
<keyword evidence="3" id="KW-0812">Transmembrane</keyword>
<keyword evidence="1 3" id="KW-0472">Membrane</keyword>
<evidence type="ECO:0000256" key="1">
    <source>
        <dbReference type="ARBA" id="ARBA00023136"/>
    </source>
</evidence>
<feature type="compositionally biased region" description="Polar residues" evidence="2">
    <location>
        <begin position="596"/>
        <end position="608"/>
    </location>
</feature>
<keyword evidence="3" id="KW-1133">Transmembrane helix</keyword>
<feature type="transmembrane region" description="Helical" evidence="3">
    <location>
        <begin position="537"/>
        <end position="557"/>
    </location>
</feature>
<dbReference type="AlphaFoldDB" id="A0AAI8Z1K3"/>
<dbReference type="SUPFAM" id="SSF56300">
    <property type="entry name" value="Metallo-dependent phosphatases"/>
    <property type="match status" value="1"/>
</dbReference>
<evidence type="ECO:0000256" key="3">
    <source>
        <dbReference type="SAM" id="Phobius"/>
    </source>
</evidence>
<gene>
    <name evidence="4" type="ORF">LECACI_7A005910</name>
</gene>
<feature type="compositionally biased region" description="Low complexity" evidence="2">
    <location>
        <begin position="618"/>
        <end position="632"/>
    </location>
</feature>
<evidence type="ECO:0000313" key="4">
    <source>
        <dbReference type="EMBL" id="CAK4030752.1"/>
    </source>
</evidence>
<evidence type="ECO:0000313" key="5">
    <source>
        <dbReference type="Proteomes" id="UP001296104"/>
    </source>
</evidence>
<proteinExistence type="predicted"/>
<feature type="compositionally biased region" description="Polar residues" evidence="2">
    <location>
        <begin position="653"/>
        <end position="664"/>
    </location>
</feature>
<feature type="transmembrane region" description="Helical" evidence="3">
    <location>
        <begin position="724"/>
        <end position="747"/>
    </location>
</feature>
<dbReference type="GO" id="GO:0016020">
    <property type="term" value="C:membrane"/>
    <property type="evidence" value="ECO:0007669"/>
    <property type="project" value="GOC"/>
</dbReference>
<feature type="region of interest" description="Disordered" evidence="2">
    <location>
        <begin position="593"/>
        <end position="717"/>
    </location>
</feature>
<keyword evidence="5" id="KW-1185">Reference proteome</keyword>